<keyword evidence="6" id="KW-1185">Reference proteome</keyword>
<dbReference type="AlphaFoldDB" id="A0A0N7MPS0"/>
<accession>A0A0P1M104</accession>
<dbReference type="RefSeq" id="WP_047133750.1">
    <property type="nucleotide sequence ID" value="NZ_CZVI01000007.1"/>
</dbReference>
<accession>A0A0P1LSF9</accession>
<accession>A0A0P1L7U1</accession>
<evidence type="ECO:0000313" key="6">
    <source>
        <dbReference type="Proteomes" id="UP000182200"/>
    </source>
</evidence>
<organism evidence="4 5">
    <name type="scientific">Candidatus Kryptonium thompsonii</name>
    <dbReference type="NCBI Taxonomy" id="1633631"/>
    <lineage>
        <taxon>Bacteria</taxon>
        <taxon>Pseudomonadati</taxon>
        <taxon>Candidatus Kryptoniota</taxon>
        <taxon>Candidatus Kryptonium</taxon>
    </lineage>
</organism>
<dbReference type="CDD" id="cd05256">
    <property type="entry name" value="UDP_AE_SDR_e"/>
    <property type="match status" value="1"/>
</dbReference>
<dbReference type="Pfam" id="PF01370">
    <property type="entry name" value="Epimerase"/>
    <property type="match status" value="1"/>
</dbReference>
<accession>A0A0N7MPS0</accession>
<dbReference type="Gene3D" id="3.40.50.720">
    <property type="entry name" value="NAD(P)-binding Rossmann-like Domain"/>
    <property type="match status" value="1"/>
</dbReference>
<evidence type="ECO:0000259" key="2">
    <source>
        <dbReference type="Pfam" id="PF01370"/>
    </source>
</evidence>
<dbReference type="SUPFAM" id="SSF51735">
    <property type="entry name" value="NAD(P)-binding Rossmann-fold domains"/>
    <property type="match status" value="1"/>
</dbReference>
<evidence type="ECO:0000313" key="5">
    <source>
        <dbReference type="Proteomes" id="UP000182011"/>
    </source>
</evidence>
<accession>A0A0P1MMF1</accession>
<dbReference type="InterPro" id="IPR036291">
    <property type="entry name" value="NAD(P)-bd_dom_sf"/>
</dbReference>
<comment type="similarity">
    <text evidence="1">Belongs to the NAD(P)-dependent epimerase/dehydratase family.</text>
</comment>
<sequence>MNILVTGGAGFIGSHVVDSYIELGHNVIVVDNLSTGSLENLNPKAKFYQLDIRDDRIEEIFKNEKINIVNHHAAQMDVRKSVEDPIYDADVNIIGSLKLLQFSIKYGVKKFIFASTGGAIYGEQDYFPADEEHPTRPLSPYGVAKLTVEKYLYFYKEVHGLNYVVLRYANIYGPRQNPHGEAGVVAIFTSKMLKGEQPIINGDGLQTRDYTYVGDVVRANVLALNYDKSDVFNIGTGIETDVNTLFHKLKNLTKANCDEVHGPPKPGEQRRSVISYDKIYKTLGWKPEISLDEGLRLTVEFFKNKFKSQGGA</sequence>
<evidence type="ECO:0000313" key="3">
    <source>
        <dbReference type="EMBL" id="CUS83635.1"/>
    </source>
</evidence>
<dbReference type="EMBL" id="CZVI01000007">
    <property type="protein sequence ID" value="CUS83635.1"/>
    <property type="molecule type" value="Genomic_DNA"/>
</dbReference>
<dbReference type="EMBL" id="FAOP01000001">
    <property type="protein sequence ID" value="CUU00735.1"/>
    <property type="molecule type" value="Genomic_DNA"/>
</dbReference>
<evidence type="ECO:0000313" key="4">
    <source>
        <dbReference type="EMBL" id="CUU00735.1"/>
    </source>
</evidence>
<proteinExistence type="inferred from homology"/>
<reference evidence="3 6" key="1">
    <citation type="submission" date="2015-11" db="EMBL/GenBank/DDBJ databases">
        <authorList>
            <person name="Varghese N."/>
        </authorList>
    </citation>
    <scope>NUCLEOTIDE SEQUENCE [LARGE SCALE GENOMIC DNA]</scope>
    <source>
        <strain evidence="3 6">JGI-8</strain>
    </source>
</reference>
<accession>A0A0P1P7R4</accession>
<accession>A0A0P1LQS3</accession>
<gene>
    <name evidence="4" type="ORF">JGI4_00063</name>
    <name evidence="3" type="ORF">JGI8_00716</name>
</gene>
<feature type="domain" description="NAD-dependent epimerase/dehydratase" evidence="2">
    <location>
        <begin position="3"/>
        <end position="235"/>
    </location>
</feature>
<dbReference type="PANTHER" id="PTHR43000">
    <property type="entry name" value="DTDP-D-GLUCOSE 4,6-DEHYDRATASE-RELATED"/>
    <property type="match status" value="1"/>
</dbReference>
<dbReference type="Gene3D" id="3.90.25.10">
    <property type="entry name" value="UDP-galactose 4-epimerase, domain 1"/>
    <property type="match status" value="1"/>
</dbReference>
<accession>A0A0P1LTX8</accession>
<accession>A0A0N7MR47</accession>
<dbReference type="OrthoDB" id="9801785at2"/>
<protein>
    <submittedName>
        <fullName evidence="4">UDP-glucose 4-epimerase</fullName>
    </submittedName>
</protein>
<reference evidence="4 5" key="2">
    <citation type="submission" date="2015-11" db="EMBL/GenBank/DDBJ databases">
        <authorList>
            <person name="Zhang Y."/>
            <person name="Guo Z."/>
        </authorList>
    </citation>
    <scope>NUCLEOTIDE SEQUENCE [LARGE SCALE GENOMIC DNA]</scope>
    <source>
        <strain evidence="4">JGI-4</strain>
    </source>
</reference>
<dbReference type="InterPro" id="IPR001509">
    <property type="entry name" value="Epimerase_deHydtase"/>
</dbReference>
<name>A0A0N7MPS0_9BACT</name>
<evidence type="ECO:0000256" key="1">
    <source>
        <dbReference type="ARBA" id="ARBA00007637"/>
    </source>
</evidence>
<accession>A0A0S4MRY4</accession>
<dbReference type="STRING" id="1633631.GCA_001442925_00063"/>
<dbReference type="Proteomes" id="UP000182200">
    <property type="component" value="Unassembled WGS sequence"/>
</dbReference>
<dbReference type="Proteomes" id="UP000182011">
    <property type="component" value="Unassembled WGS sequence"/>
</dbReference>